<dbReference type="InterPro" id="IPR036271">
    <property type="entry name" value="Tet_transcr_reg_TetR-rel_C_sf"/>
</dbReference>
<gene>
    <name evidence="3" type="ORF">METZ01_LOCUS12352</name>
</gene>
<dbReference type="EMBL" id="UINC01000682">
    <property type="protein sequence ID" value="SUZ59498.1"/>
    <property type="molecule type" value="Genomic_DNA"/>
</dbReference>
<dbReference type="InterPro" id="IPR009057">
    <property type="entry name" value="Homeodomain-like_sf"/>
</dbReference>
<keyword evidence="1" id="KW-0238">DNA-binding</keyword>
<dbReference type="Gene3D" id="1.10.357.10">
    <property type="entry name" value="Tetracycline Repressor, domain 2"/>
    <property type="match status" value="1"/>
</dbReference>
<proteinExistence type="predicted"/>
<evidence type="ECO:0000259" key="2">
    <source>
        <dbReference type="Pfam" id="PF00440"/>
    </source>
</evidence>
<feature type="domain" description="HTH tetR-type" evidence="2">
    <location>
        <begin position="6"/>
        <end position="42"/>
    </location>
</feature>
<accession>A0A381P023</accession>
<reference evidence="3" key="1">
    <citation type="submission" date="2018-05" db="EMBL/GenBank/DDBJ databases">
        <authorList>
            <person name="Lanie J.A."/>
            <person name="Ng W.-L."/>
            <person name="Kazmierczak K.M."/>
            <person name="Andrzejewski T.M."/>
            <person name="Davidsen T.M."/>
            <person name="Wayne K.J."/>
            <person name="Tettelin H."/>
            <person name="Glass J.I."/>
            <person name="Rusch D."/>
            <person name="Podicherti R."/>
            <person name="Tsui H.-C.T."/>
            <person name="Winkler M.E."/>
        </authorList>
    </citation>
    <scope>NUCLEOTIDE SEQUENCE</scope>
</reference>
<sequence length="181" mass="20342">MEDFEQLLESGIANQTMSDIASRLKVSLRTLYEIAPSKEDLIVSTMDRILTNIAIQALSSIKDIASPLAKLKKFTEIGNEAVGPRTQKFEADLWKIKGAKEMIDYHQDAYINHIKKLLNEAQQKNEIEELDTQAIALILGGIGREYSDPKNMEKIKYSPEESSNMLTDLIIKGLEKGSNNE</sequence>
<dbReference type="SUPFAM" id="SSF46689">
    <property type="entry name" value="Homeodomain-like"/>
    <property type="match status" value="1"/>
</dbReference>
<dbReference type="GO" id="GO:0003677">
    <property type="term" value="F:DNA binding"/>
    <property type="evidence" value="ECO:0007669"/>
    <property type="project" value="UniProtKB-KW"/>
</dbReference>
<dbReference type="AlphaFoldDB" id="A0A381P023"/>
<organism evidence="3">
    <name type="scientific">marine metagenome</name>
    <dbReference type="NCBI Taxonomy" id="408172"/>
    <lineage>
        <taxon>unclassified sequences</taxon>
        <taxon>metagenomes</taxon>
        <taxon>ecological metagenomes</taxon>
    </lineage>
</organism>
<dbReference type="SUPFAM" id="SSF48498">
    <property type="entry name" value="Tetracyclin repressor-like, C-terminal domain"/>
    <property type="match status" value="1"/>
</dbReference>
<dbReference type="InterPro" id="IPR001647">
    <property type="entry name" value="HTH_TetR"/>
</dbReference>
<dbReference type="Pfam" id="PF00440">
    <property type="entry name" value="TetR_N"/>
    <property type="match status" value="1"/>
</dbReference>
<dbReference type="Gene3D" id="1.10.10.60">
    <property type="entry name" value="Homeodomain-like"/>
    <property type="match status" value="1"/>
</dbReference>
<protein>
    <recommendedName>
        <fullName evidence="2">HTH tetR-type domain-containing protein</fullName>
    </recommendedName>
</protein>
<evidence type="ECO:0000313" key="3">
    <source>
        <dbReference type="EMBL" id="SUZ59498.1"/>
    </source>
</evidence>
<name>A0A381P023_9ZZZZ</name>
<evidence type="ECO:0000256" key="1">
    <source>
        <dbReference type="ARBA" id="ARBA00023125"/>
    </source>
</evidence>